<dbReference type="InterPro" id="IPR015943">
    <property type="entry name" value="WD40/YVTN_repeat-like_dom_sf"/>
</dbReference>
<keyword evidence="6" id="KW-1185">Reference proteome</keyword>
<sequence>MELNSQQIIDKFEKLLQKLQTTLNSDNLTDQSYMDIIDELENLKLTQVNNITKPSKILDDMLTLVVNQMEGLDLNWKIKVVSVASQLVFKVYIHQVNDNITLMQETKEKILLNVNKIRNQIQANRNARNKLVFHLDVIETGINALQNDDGTTRSNIIETAKKIFKIAFSTVQGNYEEIATNSLELIKILKDNFQNQQRISWFQKILTLNQLNLTQQNINEQILEYIQEILSEQNEWHVTYAVLDILLQIFNFLGELNNHHQITTQISNILNVLNKLSKTTQEDKWHIREKIAEICLLHLNHQHTVIQQELQEIYLTMKLQETNQYVLQTLNSQEKFKNTRCCVVQIIVYFSNIAETRTCTDTFTGHLQSVTALYFSKDNILYSGSHDQTIKQWGKNSKSCIQTYYGHHDCISSIFECNNYIYSASWDKTIKIWRKDQDKSLQTLYGHSDIIQTLCISQDGKYICSGSQDKTVKLWQINKYNNCWECQNTYMGHLSRITCVQIFTQHNTQHNIHVPKIISGSRDNNIKILEIYQGKIQLNQFYNNDYDPITLIKFSDDGQYVCSASINGILKLWNVQSGQSQIIINTHTNCITALCFSFDCQYICSGTDKSINVWETKTGKCKYVFQEISRGINSICFSQDGQFVCAGFNNIIKLWLIENGQCSHKFIQNIYIQIKQVCISQQNILYAVINNLKLDCYQVYQWNLSQQDNNKEEIFEFTENMKTIQQIFLATNGNYLCYIQNQSLIVKQLGCLEFICGIIDQKDVINADIIVSQNIFYVQIIYRDQQACLVVLERTYQQKEQQQINTLLSKITIQKNTFIEIRSLKYSHLRVNHIIWLKQQYAIYIMF</sequence>
<dbReference type="EMBL" id="CAXDID020000014">
    <property type="protein sequence ID" value="CAL5982209.1"/>
    <property type="molecule type" value="Genomic_DNA"/>
</dbReference>
<dbReference type="Proteomes" id="UP001642409">
    <property type="component" value="Unassembled WGS sequence"/>
</dbReference>
<keyword evidence="2" id="KW-0677">Repeat</keyword>
<dbReference type="PROSITE" id="PS50082">
    <property type="entry name" value="WD_REPEATS_2"/>
    <property type="match status" value="5"/>
</dbReference>
<evidence type="ECO:0000313" key="5">
    <source>
        <dbReference type="EMBL" id="CAL5982209.1"/>
    </source>
</evidence>
<evidence type="ECO:0000256" key="2">
    <source>
        <dbReference type="ARBA" id="ARBA00022737"/>
    </source>
</evidence>
<feature type="repeat" description="WD" evidence="3">
    <location>
        <begin position="542"/>
        <end position="583"/>
    </location>
</feature>
<dbReference type="PRINTS" id="PR00320">
    <property type="entry name" value="GPROTEINBRPT"/>
</dbReference>
<dbReference type="SUPFAM" id="SSF48371">
    <property type="entry name" value="ARM repeat"/>
    <property type="match status" value="1"/>
</dbReference>
<dbReference type="PANTHER" id="PTHR19848">
    <property type="entry name" value="WD40 REPEAT PROTEIN"/>
    <property type="match status" value="1"/>
</dbReference>
<feature type="repeat" description="WD" evidence="3">
    <location>
        <begin position="584"/>
        <end position="624"/>
    </location>
</feature>
<feature type="repeat" description="WD" evidence="3">
    <location>
        <begin position="444"/>
        <end position="478"/>
    </location>
</feature>
<organism evidence="4">
    <name type="scientific">Hexamita inflata</name>
    <dbReference type="NCBI Taxonomy" id="28002"/>
    <lineage>
        <taxon>Eukaryota</taxon>
        <taxon>Metamonada</taxon>
        <taxon>Diplomonadida</taxon>
        <taxon>Hexamitidae</taxon>
        <taxon>Hexamitinae</taxon>
        <taxon>Hexamita</taxon>
    </lineage>
</organism>
<dbReference type="InterPro" id="IPR020472">
    <property type="entry name" value="WD40_PAC1"/>
</dbReference>
<keyword evidence="1 3" id="KW-0853">WD repeat</keyword>
<name>A0AA86UI80_9EUKA</name>
<dbReference type="InterPro" id="IPR016024">
    <property type="entry name" value="ARM-type_fold"/>
</dbReference>
<dbReference type="AlphaFoldDB" id="A0AA86UI80"/>
<dbReference type="EMBL" id="CATOUU010000831">
    <property type="protein sequence ID" value="CAI9952212.1"/>
    <property type="molecule type" value="Genomic_DNA"/>
</dbReference>
<dbReference type="SMART" id="SM00320">
    <property type="entry name" value="WD40"/>
    <property type="match status" value="7"/>
</dbReference>
<dbReference type="CDD" id="cd00200">
    <property type="entry name" value="WD40"/>
    <property type="match status" value="1"/>
</dbReference>
<comment type="caution">
    <text evidence="4">The sequence shown here is derived from an EMBL/GenBank/DDBJ whole genome shotgun (WGS) entry which is preliminary data.</text>
</comment>
<feature type="repeat" description="WD" evidence="3">
    <location>
        <begin position="404"/>
        <end position="443"/>
    </location>
</feature>
<accession>A0AA86UI80</accession>
<gene>
    <name evidence="4" type="ORF">HINF_LOCUS39857</name>
    <name evidence="5" type="ORF">HINF_LOCUS7029</name>
</gene>
<dbReference type="PROSITE" id="PS50294">
    <property type="entry name" value="WD_REPEATS_REGION"/>
    <property type="match status" value="3"/>
</dbReference>
<evidence type="ECO:0000256" key="3">
    <source>
        <dbReference type="PROSITE-ProRule" id="PRU00221"/>
    </source>
</evidence>
<reference evidence="5 6" key="2">
    <citation type="submission" date="2024-07" db="EMBL/GenBank/DDBJ databases">
        <authorList>
            <person name="Akdeniz Z."/>
        </authorList>
    </citation>
    <scope>NUCLEOTIDE SEQUENCE [LARGE SCALE GENOMIC DNA]</scope>
</reference>
<proteinExistence type="predicted"/>
<evidence type="ECO:0000313" key="4">
    <source>
        <dbReference type="EMBL" id="CAI9952212.1"/>
    </source>
</evidence>
<dbReference type="SUPFAM" id="SSF50978">
    <property type="entry name" value="WD40 repeat-like"/>
    <property type="match status" value="2"/>
</dbReference>
<reference evidence="4" key="1">
    <citation type="submission" date="2023-06" db="EMBL/GenBank/DDBJ databases">
        <authorList>
            <person name="Kurt Z."/>
        </authorList>
    </citation>
    <scope>NUCLEOTIDE SEQUENCE</scope>
</reference>
<evidence type="ECO:0000256" key="1">
    <source>
        <dbReference type="ARBA" id="ARBA00022574"/>
    </source>
</evidence>
<protein>
    <submittedName>
        <fullName evidence="4">Pentapeptide repeats-containing protein</fullName>
    </submittedName>
    <submittedName>
        <fullName evidence="5">Pentapeptide_repeats-containing protein</fullName>
    </submittedName>
</protein>
<feature type="repeat" description="WD" evidence="3">
    <location>
        <begin position="363"/>
        <end position="403"/>
    </location>
</feature>
<dbReference type="Gene3D" id="2.130.10.10">
    <property type="entry name" value="YVTN repeat-like/Quinoprotein amine dehydrogenase"/>
    <property type="match status" value="2"/>
</dbReference>
<dbReference type="InterPro" id="IPR001680">
    <property type="entry name" value="WD40_rpt"/>
</dbReference>
<dbReference type="Pfam" id="PF00400">
    <property type="entry name" value="WD40"/>
    <property type="match status" value="7"/>
</dbReference>
<evidence type="ECO:0000313" key="6">
    <source>
        <dbReference type="Proteomes" id="UP001642409"/>
    </source>
</evidence>
<dbReference type="PANTHER" id="PTHR19848:SF8">
    <property type="entry name" value="F-BOX AND WD REPEAT DOMAIN CONTAINING 7"/>
    <property type="match status" value="1"/>
</dbReference>
<dbReference type="InterPro" id="IPR036322">
    <property type="entry name" value="WD40_repeat_dom_sf"/>
</dbReference>
<dbReference type="InterPro" id="IPR019775">
    <property type="entry name" value="WD40_repeat_CS"/>
</dbReference>
<dbReference type="PROSITE" id="PS00678">
    <property type="entry name" value="WD_REPEATS_1"/>
    <property type="match status" value="1"/>
</dbReference>